<dbReference type="PRINTS" id="PR00702">
    <property type="entry name" value="ACRIFLAVINRP"/>
</dbReference>
<feature type="transmembrane region" description="Helical" evidence="1">
    <location>
        <begin position="347"/>
        <end position="364"/>
    </location>
</feature>
<feature type="transmembrane region" description="Helical" evidence="1">
    <location>
        <begin position="371"/>
        <end position="393"/>
    </location>
</feature>
<evidence type="ECO:0000313" key="3">
    <source>
        <dbReference type="Proteomes" id="UP000008721"/>
    </source>
</evidence>
<feature type="transmembrane region" description="Helical" evidence="1">
    <location>
        <begin position="453"/>
        <end position="473"/>
    </location>
</feature>
<feature type="transmembrane region" description="Helical" evidence="1">
    <location>
        <begin position="18"/>
        <end position="34"/>
    </location>
</feature>
<dbReference type="Gene3D" id="3.30.2090.10">
    <property type="entry name" value="Multidrug efflux transporter AcrB TolC docking domain, DN and DC subdomains"/>
    <property type="match status" value="1"/>
</dbReference>
<dbReference type="RefSeq" id="WP_013449907.1">
    <property type="nucleotide sequence ID" value="NC_014754.1"/>
</dbReference>
<dbReference type="HOGENOM" id="CLU_002755_1_2_7"/>
<dbReference type="GO" id="GO:0042910">
    <property type="term" value="F:xenobiotic transmembrane transporter activity"/>
    <property type="evidence" value="ECO:0007669"/>
    <property type="project" value="TreeGrafter"/>
</dbReference>
<gene>
    <name evidence="2" type="ordered locus">Sulku_2644</name>
</gene>
<dbReference type="GO" id="GO:0005886">
    <property type="term" value="C:plasma membrane"/>
    <property type="evidence" value="ECO:0007669"/>
    <property type="project" value="TreeGrafter"/>
</dbReference>
<geneLocation type="plasmid" evidence="2 3">
    <name>pSULKU01</name>
</geneLocation>
<sequence>MNENIAGVLAKKFIRHPLTLMLSVFILAMGYVSLQSSSREANPQIVVAGGTVLVPYPGVKADEIQNLVIKPLERRLQEIPNVENIYGIAQDNMAIFNIQFYLGTDSSKADFDLYNSVMRNLDALPKGILQPIVKTFSIDSDIAVASVAFYSKNKNMDIVELHRKVIPVQHQINRIKDVALTDFIGERKEQFNVLVDLHKLSAYNLSLAHFIKAVEGVTLRVPDMKGHYDNNKIILFGVKKEIENVKDIENIQIANSVYIRDVAKVEKDIDIQNYKSALIRSKEMGMANEQEQITLTVSKRKGANVVEINNQINDLLETMKPQFEKEGIGYIITRDDGYTANHSVNELVLHIIISVIIIGILLILQLGYKEAFIVTLTVPMIISLTLLSGYALGLSINKISLFALLLSLGILVDAAIIVIENIHRHFHDHDSKDKSVAEIAIAATNEVGNPTNLATVAIMITFLSIFLVGGTIGQYIRPLAIFTPIALFASLLVAYIFTPYFVNKIMTKRD</sequence>
<evidence type="ECO:0000313" key="2">
    <source>
        <dbReference type="EMBL" id="ADR35295.1"/>
    </source>
</evidence>
<dbReference type="AlphaFoldDB" id="E4U3M9"/>
<name>E4U3M9_SULKY</name>
<dbReference type="SUPFAM" id="SSF82714">
    <property type="entry name" value="Multidrug efflux transporter AcrB TolC docking domain, DN and DC subdomains"/>
    <property type="match status" value="1"/>
</dbReference>
<dbReference type="eggNOG" id="COG0841">
    <property type="taxonomic scope" value="Bacteria"/>
</dbReference>
<keyword evidence="1" id="KW-0472">Membrane</keyword>
<dbReference type="Gene3D" id="3.30.70.1430">
    <property type="entry name" value="Multidrug efflux transporter AcrB pore domain"/>
    <property type="match status" value="1"/>
</dbReference>
<dbReference type="PANTHER" id="PTHR32063:SF16">
    <property type="entry name" value="CATION EFFLUX SYSTEM (ACRB_ACRD_ACRF FAMILY)"/>
    <property type="match status" value="1"/>
</dbReference>
<dbReference type="EMBL" id="CP002356">
    <property type="protein sequence ID" value="ADR35295.1"/>
    <property type="molecule type" value="Genomic_DNA"/>
</dbReference>
<dbReference type="InterPro" id="IPR027463">
    <property type="entry name" value="AcrB_DN_DC_subdom"/>
</dbReference>
<keyword evidence="2" id="KW-0614">Plasmid</keyword>
<reference evidence="2 3" key="1">
    <citation type="journal article" date="2012" name="Stand. Genomic Sci.">
        <title>Complete genome sequence of the sulfur compounds oxidizing chemolithoautotroph Sulfuricurvum kujiense type strain (YK-1(T)).</title>
        <authorList>
            <person name="Han C."/>
            <person name="Kotsyurbenko O."/>
            <person name="Chertkov O."/>
            <person name="Held B."/>
            <person name="Lapidus A."/>
            <person name="Nolan M."/>
            <person name="Lucas S."/>
            <person name="Hammon N."/>
            <person name="Deshpande S."/>
            <person name="Cheng J.F."/>
            <person name="Tapia R."/>
            <person name="Goodwin L.A."/>
            <person name="Pitluck S."/>
            <person name="Liolios K."/>
            <person name="Pagani I."/>
            <person name="Ivanova N."/>
            <person name="Mavromatis K."/>
            <person name="Mikhailova N."/>
            <person name="Pati A."/>
            <person name="Chen A."/>
            <person name="Palaniappan K."/>
            <person name="Land M."/>
            <person name="Hauser L."/>
            <person name="Chang Y.J."/>
            <person name="Jeffries C.D."/>
            <person name="Brambilla E.M."/>
            <person name="Rohde M."/>
            <person name="Spring S."/>
            <person name="Sikorski J."/>
            <person name="Goker M."/>
            <person name="Woyke T."/>
            <person name="Bristow J."/>
            <person name="Eisen J.A."/>
            <person name="Markowitz V."/>
            <person name="Hugenholtz P."/>
            <person name="Kyrpides N.C."/>
            <person name="Klenk H.P."/>
            <person name="Detter J.C."/>
        </authorList>
    </citation>
    <scope>NUCLEOTIDE SEQUENCE [LARGE SCALE GENOMIC DNA]</scope>
    <source>
        <strain evidence="3">ATCC BAA-921 / DSM 16994 / JCM 11577 / YK-1</strain>
    </source>
</reference>
<keyword evidence="1" id="KW-0812">Transmembrane</keyword>
<dbReference type="InterPro" id="IPR001036">
    <property type="entry name" value="Acrflvin-R"/>
</dbReference>
<accession>E4U3M9</accession>
<keyword evidence="3" id="KW-1185">Reference proteome</keyword>
<dbReference type="KEGG" id="sku:Sulku_2644"/>
<organism evidence="2 3">
    <name type="scientific">Sulfuricurvum kujiense (strain ATCC BAA-921 / DSM 16994 / JCM 11577 / YK-1)</name>
    <dbReference type="NCBI Taxonomy" id="709032"/>
    <lineage>
        <taxon>Bacteria</taxon>
        <taxon>Pseudomonadati</taxon>
        <taxon>Campylobacterota</taxon>
        <taxon>Epsilonproteobacteria</taxon>
        <taxon>Campylobacterales</taxon>
        <taxon>Sulfurimonadaceae</taxon>
        <taxon>Sulfuricurvum</taxon>
    </lineage>
</organism>
<dbReference type="Gene3D" id="3.30.70.1320">
    <property type="entry name" value="Multidrug efflux transporter AcrB pore domain like"/>
    <property type="match status" value="1"/>
</dbReference>
<proteinExistence type="predicted"/>
<keyword evidence="1" id="KW-1133">Transmembrane helix</keyword>
<dbReference type="SUPFAM" id="SSF82866">
    <property type="entry name" value="Multidrug efflux transporter AcrB transmembrane domain"/>
    <property type="match status" value="1"/>
</dbReference>
<dbReference type="Gene3D" id="1.20.1640.10">
    <property type="entry name" value="Multidrug efflux transporter AcrB transmembrane domain"/>
    <property type="match status" value="1"/>
</dbReference>
<feature type="transmembrane region" description="Helical" evidence="1">
    <location>
        <begin position="399"/>
        <end position="419"/>
    </location>
</feature>
<evidence type="ECO:0000256" key="1">
    <source>
        <dbReference type="SAM" id="Phobius"/>
    </source>
</evidence>
<dbReference type="SUPFAM" id="SSF82693">
    <property type="entry name" value="Multidrug efflux transporter AcrB pore domain, PN1, PN2, PC1 and PC2 subdomains"/>
    <property type="match status" value="2"/>
</dbReference>
<protein>
    <submittedName>
        <fullName evidence="2">Acriflavin resistance protein</fullName>
    </submittedName>
</protein>
<dbReference type="Pfam" id="PF00873">
    <property type="entry name" value="ACR_tran"/>
    <property type="match status" value="1"/>
</dbReference>
<dbReference type="PANTHER" id="PTHR32063">
    <property type="match status" value="1"/>
</dbReference>
<dbReference type="Proteomes" id="UP000008721">
    <property type="component" value="Plasmid pSULKU01"/>
</dbReference>
<feature type="transmembrane region" description="Helical" evidence="1">
    <location>
        <begin position="479"/>
        <end position="502"/>
    </location>
</feature>